<name>A0ABU5DGH7_9BURK</name>
<feature type="transmembrane region" description="Helical" evidence="1">
    <location>
        <begin position="42"/>
        <end position="72"/>
    </location>
</feature>
<proteinExistence type="predicted"/>
<evidence type="ECO:0000313" key="3">
    <source>
        <dbReference type="Proteomes" id="UP001285263"/>
    </source>
</evidence>
<keyword evidence="3" id="KW-1185">Reference proteome</keyword>
<organism evidence="2 3">
    <name type="scientific">Roseateles agri</name>
    <dbReference type="NCBI Taxonomy" id="3098619"/>
    <lineage>
        <taxon>Bacteria</taxon>
        <taxon>Pseudomonadati</taxon>
        <taxon>Pseudomonadota</taxon>
        <taxon>Betaproteobacteria</taxon>
        <taxon>Burkholderiales</taxon>
        <taxon>Sphaerotilaceae</taxon>
        <taxon>Roseateles</taxon>
    </lineage>
</organism>
<protein>
    <recommendedName>
        <fullName evidence="4">Holin-X, holin superfamily III</fullName>
    </recommendedName>
</protein>
<comment type="caution">
    <text evidence="2">The sequence shown here is derived from an EMBL/GenBank/DDBJ whole genome shotgun (WGS) entry which is preliminary data.</text>
</comment>
<sequence length="127" mass="13722">MIHPLFRTLATRPELLAEHLGAYAQLVSVEASETTAQLRNHALWAVGAMLGIALGTGLAGTALLLLAIVPVIDMPYPWLLLIVPAVPYALAGFCVFRMRSRPLNCSFDLVREQVALDTALLREASEG</sequence>
<keyword evidence="1" id="KW-0472">Membrane</keyword>
<dbReference type="EMBL" id="JAXCLA010000004">
    <property type="protein sequence ID" value="MDY0745385.1"/>
    <property type="molecule type" value="Genomic_DNA"/>
</dbReference>
<keyword evidence="1" id="KW-1133">Transmembrane helix</keyword>
<dbReference type="RefSeq" id="WP_320423294.1">
    <property type="nucleotide sequence ID" value="NZ_JAXCLA010000004.1"/>
</dbReference>
<accession>A0ABU5DGH7</accession>
<keyword evidence="1" id="KW-0812">Transmembrane</keyword>
<evidence type="ECO:0008006" key="4">
    <source>
        <dbReference type="Google" id="ProtNLM"/>
    </source>
</evidence>
<reference evidence="2 3" key="1">
    <citation type="submission" date="2023-11" db="EMBL/GenBank/DDBJ databases">
        <title>Paucibacter sp. nov., isolated from fresh soil in Korea.</title>
        <authorList>
            <person name="Le N.T.T."/>
        </authorList>
    </citation>
    <scope>NUCLEOTIDE SEQUENCE [LARGE SCALE GENOMIC DNA]</scope>
    <source>
        <strain evidence="2 3">R3-3</strain>
    </source>
</reference>
<evidence type="ECO:0000313" key="2">
    <source>
        <dbReference type="EMBL" id="MDY0745385.1"/>
    </source>
</evidence>
<evidence type="ECO:0000256" key="1">
    <source>
        <dbReference type="SAM" id="Phobius"/>
    </source>
</evidence>
<feature type="transmembrane region" description="Helical" evidence="1">
    <location>
        <begin position="78"/>
        <end position="96"/>
    </location>
</feature>
<gene>
    <name evidence="2" type="ORF">SNE35_12760</name>
</gene>
<dbReference type="Proteomes" id="UP001285263">
    <property type="component" value="Unassembled WGS sequence"/>
</dbReference>